<accession>A0A0F8YKY2</accession>
<dbReference type="InterPro" id="IPR043472">
    <property type="entry name" value="Macro_dom-like"/>
</dbReference>
<dbReference type="EMBL" id="LAZR01068905">
    <property type="protein sequence ID" value="KKK48761.1"/>
    <property type="molecule type" value="Genomic_DNA"/>
</dbReference>
<reference evidence="1" key="1">
    <citation type="journal article" date="2015" name="Nature">
        <title>Complex archaea that bridge the gap between prokaryotes and eukaryotes.</title>
        <authorList>
            <person name="Spang A."/>
            <person name="Saw J.H."/>
            <person name="Jorgensen S.L."/>
            <person name="Zaremba-Niedzwiedzka K."/>
            <person name="Martijn J."/>
            <person name="Lind A.E."/>
            <person name="van Eijk R."/>
            <person name="Schleper C."/>
            <person name="Guy L."/>
            <person name="Ettema T.J."/>
        </authorList>
    </citation>
    <scope>NUCLEOTIDE SEQUENCE</scope>
</reference>
<organism evidence="1">
    <name type="scientific">marine sediment metagenome</name>
    <dbReference type="NCBI Taxonomy" id="412755"/>
    <lineage>
        <taxon>unclassified sequences</taxon>
        <taxon>metagenomes</taxon>
        <taxon>ecological metagenomes</taxon>
    </lineage>
</organism>
<dbReference type="AlphaFoldDB" id="A0A0F8YKY2"/>
<dbReference type="Gene3D" id="3.40.220.10">
    <property type="entry name" value="Leucine Aminopeptidase, subunit E, domain 1"/>
    <property type="match status" value="1"/>
</dbReference>
<gene>
    <name evidence="1" type="ORF">LCGC14_3141900</name>
</gene>
<protein>
    <submittedName>
        <fullName evidence="1">Uncharacterized protein</fullName>
    </submittedName>
</protein>
<feature type="non-terminal residue" evidence="1">
    <location>
        <position position="81"/>
    </location>
</feature>
<sequence length="81" mass="9150">MKEISGNIWNFHEQGHWIVITTNGTVKANGEAVMGRGVALQAKRKFPALPKLLGKQIQQVGNILHHWGQEGLIFFPVKRDY</sequence>
<evidence type="ECO:0000313" key="1">
    <source>
        <dbReference type="EMBL" id="KKK48761.1"/>
    </source>
</evidence>
<comment type="caution">
    <text evidence="1">The sequence shown here is derived from an EMBL/GenBank/DDBJ whole genome shotgun (WGS) entry which is preliminary data.</text>
</comment>
<name>A0A0F8YKY2_9ZZZZ</name>
<dbReference type="SUPFAM" id="SSF52949">
    <property type="entry name" value="Macro domain-like"/>
    <property type="match status" value="1"/>
</dbReference>
<proteinExistence type="predicted"/>